<sequence>MTASARESTVTARAGDWLLRSAPSHPQAMTEWEESGAAWLLPGVVQKALLPVPAPDVTSPIESGGPCGYRRSTVRLCCALRRAWWPSPHSAGTPLPT</sequence>
<reference evidence="1 2" key="1">
    <citation type="submission" date="2018-07" db="EMBL/GenBank/DDBJ databases">
        <title>Streptomyces species from bats.</title>
        <authorList>
            <person name="Dunlap C."/>
        </authorList>
    </citation>
    <scope>NUCLEOTIDE SEQUENCE [LARGE SCALE GENOMIC DNA]</scope>
    <source>
        <strain evidence="1 2">AC230</strain>
    </source>
</reference>
<organism evidence="1 2">
    <name type="scientific">Streptomyces corynorhini</name>
    <dbReference type="NCBI Taxonomy" id="2282652"/>
    <lineage>
        <taxon>Bacteria</taxon>
        <taxon>Bacillati</taxon>
        <taxon>Actinomycetota</taxon>
        <taxon>Actinomycetes</taxon>
        <taxon>Kitasatosporales</taxon>
        <taxon>Streptomycetaceae</taxon>
        <taxon>Streptomyces</taxon>
    </lineage>
</organism>
<protein>
    <submittedName>
        <fullName evidence="1">Uncharacterized protein</fullName>
    </submittedName>
</protein>
<gene>
    <name evidence="1" type="ORF">DVH02_11400</name>
</gene>
<name>A0A370BBL6_9ACTN</name>
<dbReference type="AlphaFoldDB" id="A0A370BBL6"/>
<evidence type="ECO:0000313" key="2">
    <source>
        <dbReference type="Proteomes" id="UP000253741"/>
    </source>
</evidence>
<keyword evidence="2" id="KW-1185">Reference proteome</keyword>
<comment type="caution">
    <text evidence="1">The sequence shown here is derived from an EMBL/GenBank/DDBJ whole genome shotgun (WGS) entry which is preliminary data.</text>
</comment>
<dbReference type="Proteomes" id="UP000253741">
    <property type="component" value="Unassembled WGS sequence"/>
</dbReference>
<evidence type="ECO:0000313" key="1">
    <source>
        <dbReference type="EMBL" id="RDG38042.1"/>
    </source>
</evidence>
<dbReference type="EMBL" id="QQNA01000079">
    <property type="protein sequence ID" value="RDG38042.1"/>
    <property type="molecule type" value="Genomic_DNA"/>
</dbReference>
<proteinExistence type="predicted"/>
<accession>A0A370BBL6</accession>